<comment type="similarity">
    <text evidence="1">Belongs to the histone H2B family.</text>
</comment>
<dbReference type="InterPro" id="IPR009072">
    <property type="entry name" value="Histone-fold"/>
</dbReference>
<dbReference type="Pfam" id="PF23203">
    <property type="entry name" value="KIF21A"/>
    <property type="match status" value="1"/>
</dbReference>
<keyword evidence="2" id="KW-0963">Cytoplasm</keyword>
<evidence type="ECO:0000256" key="1">
    <source>
        <dbReference type="ARBA" id="ARBA00006846"/>
    </source>
</evidence>
<dbReference type="PRINTS" id="PR00621">
    <property type="entry name" value="HISTONEH2B"/>
</dbReference>
<reference evidence="9" key="1">
    <citation type="submission" date="2016-04" db="UniProtKB">
        <authorList>
            <consortium name="WormBaseParasite"/>
        </authorList>
    </citation>
    <scope>IDENTIFICATION</scope>
</reference>
<dbReference type="SUPFAM" id="SSF47113">
    <property type="entry name" value="Histone-fold"/>
    <property type="match status" value="1"/>
</dbReference>
<evidence type="ECO:0000259" key="6">
    <source>
        <dbReference type="Pfam" id="PF23203"/>
    </source>
</evidence>
<dbReference type="STRING" id="334426.A0A158PLL6"/>
<dbReference type="WBParaSite" id="ACOC_0001151401-mRNA-1">
    <property type="protein sequence ID" value="ACOC_0001151401-mRNA-1"/>
    <property type="gene ID" value="ACOC_0001151401"/>
</dbReference>
<name>A0A158PLL6_ANGCS</name>
<dbReference type="EMBL" id="UYYA01004714">
    <property type="protein sequence ID" value="VDM63100.1"/>
    <property type="molecule type" value="Genomic_DNA"/>
</dbReference>
<keyword evidence="8" id="KW-1185">Reference proteome</keyword>
<dbReference type="GO" id="GO:0000786">
    <property type="term" value="C:nucleosome"/>
    <property type="evidence" value="ECO:0007669"/>
    <property type="project" value="InterPro"/>
</dbReference>
<protein>
    <recommendedName>
        <fullName evidence="6">KIF21A/B second helical domain-containing protein</fullName>
    </recommendedName>
</protein>
<evidence type="ECO:0000313" key="8">
    <source>
        <dbReference type="Proteomes" id="UP000267027"/>
    </source>
</evidence>
<evidence type="ECO:0000256" key="2">
    <source>
        <dbReference type="ARBA" id="ARBA00022490"/>
    </source>
</evidence>
<proteinExistence type="inferred from homology"/>
<dbReference type="Proteomes" id="UP000267027">
    <property type="component" value="Unassembled WGS sequence"/>
</dbReference>
<keyword evidence="3" id="KW-0493">Microtubule</keyword>
<keyword evidence="4" id="KW-0175">Coiled coil</keyword>
<dbReference type="Gene3D" id="1.10.20.10">
    <property type="entry name" value="Histone, subunit A"/>
    <property type="match status" value="1"/>
</dbReference>
<dbReference type="OrthoDB" id="5866595at2759"/>
<accession>A0A158PLL6</accession>
<dbReference type="AlphaFoldDB" id="A0A158PLL6"/>
<evidence type="ECO:0000256" key="5">
    <source>
        <dbReference type="SAM" id="MobiDB-lite"/>
    </source>
</evidence>
<dbReference type="GO" id="GO:0005874">
    <property type="term" value="C:microtubule"/>
    <property type="evidence" value="ECO:0007669"/>
    <property type="project" value="UniProtKB-KW"/>
</dbReference>
<dbReference type="InterPro" id="IPR056532">
    <property type="entry name" value="KIF21A/B_hel_2"/>
</dbReference>
<evidence type="ECO:0000256" key="4">
    <source>
        <dbReference type="ARBA" id="ARBA00023054"/>
    </source>
</evidence>
<organism evidence="9">
    <name type="scientific">Angiostrongylus costaricensis</name>
    <name type="common">Nematode worm</name>
    <dbReference type="NCBI Taxonomy" id="334426"/>
    <lineage>
        <taxon>Eukaryota</taxon>
        <taxon>Metazoa</taxon>
        <taxon>Ecdysozoa</taxon>
        <taxon>Nematoda</taxon>
        <taxon>Chromadorea</taxon>
        <taxon>Rhabditida</taxon>
        <taxon>Rhabditina</taxon>
        <taxon>Rhabditomorpha</taxon>
        <taxon>Strongyloidea</taxon>
        <taxon>Metastrongylidae</taxon>
        <taxon>Angiostrongylus</taxon>
    </lineage>
</organism>
<dbReference type="GO" id="GO:0003677">
    <property type="term" value="F:DNA binding"/>
    <property type="evidence" value="ECO:0007669"/>
    <property type="project" value="InterPro"/>
</dbReference>
<sequence>MLRVLLTTTSDGPSRPAAIQSAFRPVLPGELAEHAVSNGTKAVTNYILLDKNSAYFVILLISRNTFSFILDHHPAERRFVSISEIDEREAVADEIDGCEQKLKYVQDQIAETQTAIVDMDRPDKVMFHFHSMLTVQCFPFALSELAGTTNGAQILLIVRKGVIEHCSNLVEAKYLMQHLFSACIDHAVAAARADSQNKESEARIQQLEQQSFISEQLLSTVIADKDLINDVEGMLEQNLQKNCTPSSASLRNGSVSPNRTDSSEPLPHRIRRHTASADELLYPADTVEPANLKEFDNTDVAEENRDKKRKVWVFLGAPKKGHLFSKNAA</sequence>
<feature type="region of interest" description="Disordered" evidence="5">
    <location>
        <begin position="243"/>
        <end position="268"/>
    </location>
</feature>
<feature type="domain" description="KIF21A/B second helical" evidence="6">
    <location>
        <begin position="86"/>
        <end position="207"/>
    </location>
</feature>
<gene>
    <name evidence="7" type="ORF">ACOC_LOCUS11515</name>
</gene>
<evidence type="ECO:0000313" key="7">
    <source>
        <dbReference type="EMBL" id="VDM63100.1"/>
    </source>
</evidence>
<dbReference type="GO" id="GO:0030527">
    <property type="term" value="F:structural constituent of chromatin"/>
    <property type="evidence" value="ECO:0007669"/>
    <property type="project" value="InterPro"/>
</dbReference>
<dbReference type="InterPro" id="IPR000558">
    <property type="entry name" value="Histone_H2B"/>
</dbReference>
<evidence type="ECO:0000313" key="9">
    <source>
        <dbReference type="WBParaSite" id="ACOC_0001151401-mRNA-1"/>
    </source>
</evidence>
<evidence type="ECO:0000256" key="3">
    <source>
        <dbReference type="ARBA" id="ARBA00022701"/>
    </source>
</evidence>
<dbReference type="GO" id="GO:0046982">
    <property type="term" value="F:protein heterodimerization activity"/>
    <property type="evidence" value="ECO:0007669"/>
    <property type="project" value="InterPro"/>
</dbReference>
<reference evidence="7 8" key="2">
    <citation type="submission" date="2018-11" db="EMBL/GenBank/DDBJ databases">
        <authorList>
            <consortium name="Pathogen Informatics"/>
        </authorList>
    </citation>
    <scope>NUCLEOTIDE SEQUENCE [LARGE SCALE GENOMIC DNA]</scope>
    <source>
        <strain evidence="7 8">Costa Rica</strain>
    </source>
</reference>
<feature type="compositionally biased region" description="Polar residues" evidence="5">
    <location>
        <begin position="243"/>
        <end position="260"/>
    </location>
</feature>